<dbReference type="EMBL" id="CP059833">
    <property type="protein sequence ID" value="QMV85188.1"/>
    <property type="molecule type" value="Genomic_DNA"/>
</dbReference>
<feature type="compositionally biased region" description="Basic and acidic residues" evidence="2">
    <location>
        <begin position="32"/>
        <end position="46"/>
    </location>
</feature>
<feature type="compositionally biased region" description="Basic and acidic residues" evidence="2">
    <location>
        <begin position="169"/>
        <end position="180"/>
    </location>
</feature>
<sequence length="180" mass="19595">MKNNYPWLRFIEGPDGSAPTPAEETTNQGSTVEEKTPTGAGKETDYKSKYEAMKAHSREWEQKAKANLAAAKKLQEIEDAGKTELQKLTDLLEKERAEKRAIEAEATRLRIATQHGLSADDAELFLHGDAETMAKQAEALAKRPAAPDTSPKGLGVNPAQGRGAASSPVRDDIIERAKKL</sequence>
<dbReference type="RefSeq" id="WP_182385993.1">
    <property type="nucleotide sequence ID" value="NZ_CP059833.1"/>
</dbReference>
<dbReference type="InterPro" id="IPR025580">
    <property type="entry name" value="Gp46"/>
</dbReference>
<accession>A0A7G5FEZ7</accession>
<protein>
    <submittedName>
        <fullName evidence="3">DUF4355 domain-containing protein</fullName>
    </submittedName>
</protein>
<keyword evidence="1" id="KW-0175">Coiled coil</keyword>
<evidence type="ECO:0000313" key="3">
    <source>
        <dbReference type="EMBL" id="QMV85188.1"/>
    </source>
</evidence>
<dbReference type="AlphaFoldDB" id="A0A7G5FEZ7"/>
<feature type="region of interest" description="Disordered" evidence="2">
    <location>
        <begin position="140"/>
        <end position="180"/>
    </location>
</feature>
<feature type="region of interest" description="Disordered" evidence="2">
    <location>
        <begin position="1"/>
        <end position="46"/>
    </location>
</feature>
<proteinExistence type="predicted"/>
<dbReference type="Proteomes" id="UP000515570">
    <property type="component" value="Chromosome"/>
</dbReference>
<reference evidence="3 4" key="1">
    <citation type="submission" date="2020-07" db="EMBL/GenBank/DDBJ databases">
        <title>non toxigenic Corynebacterium sp. nov from a clinical source.</title>
        <authorList>
            <person name="Bernier A.-M."/>
            <person name="Bernard K."/>
        </authorList>
    </citation>
    <scope>NUCLEOTIDE SEQUENCE [LARGE SCALE GENOMIC DNA]</scope>
    <source>
        <strain evidence="4">NML 93-0612</strain>
    </source>
</reference>
<organism evidence="3 4">
    <name type="scientific">Corynebacterium hindlerae</name>
    <dbReference type="NCBI Taxonomy" id="699041"/>
    <lineage>
        <taxon>Bacteria</taxon>
        <taxon>Bacillati</taxon>
        <taxon>Actinomycetota</taxon>
        <taxon>Actinomycetes</taxon>
        <taxon>Mycobacteriales</taxon>
        <taxon>Corynebacteriaceae</taxon>
        <taxon>Corynebacterium</taxon>
    </lineage>
</organism>
<name>A0A7G5FEZ7_9CORY</name>
<dbReference type="Pfam" id="PF14265">
    <property type="entry name" value="DUF4355"/>
    <property type="match status" value="1"/>
</dbReference>
<evidence type="ECO:0000256" key="1">
    <source>
        <dbReference type="SAM" id="Coils"/>
    </source>
</evidence>
<keyword evidence="4" id="KW-1185">Reference proteome</keyword>
<gene>
    <name evidence="3" type="ORF">HW450_12870</name>
</gene>
<feature type="coiled-coil region" evidence="1">
    <location>
        <begin position="85"/>
        <end position="112"/>
    </location>
</feature>
<evidence type="ECO:0000313" key="4">
    <source>
        <dbReference type="Proteomes" id="UP000515570"/>
    </source>
</evidence>
<evidence type="ECO:0000256" key="2">
    <source>
        <dbReference type="SAM" id="MobiDB-lite"/>
    </source>
</evidence>